<feature type="region of interest" description="Disordered" evidence="1">
    <location>
        <begin position="32"/>
        <end position="60"/>
    </location>
</feature>
<organism evidence="2 3">
    <name type="scientific">Ensifer adhaerens</name>
    <name type="common">Sinorhizobium morelense</name>
    <dbReference type="NCBI Taxonomy" id="106592"/>
    <lineage>
        <taxon>Bacteria</taxon>
        <taxon>Pseudomonadati</taxon>
        <taxon>Pseudomonadota</taxon>
        <taxon>Alphaproteobacteria</taxon>
        <taxon>Hyphomicrobiales</taxon>
        <taxon>Rhizobiaceae</taxon>
        <taxon>Sinorhizobium/Ensifer group</taxon>
        <taxon>Ensifer</taxon>
    </lineage>
</organism>
<evidence type="ECO:0000313" key="2">
    <source>
        <dbReference type="EMBL" id="USJ27891.1"/>
    </source>
</evidence>
<reference evidence="2" key="1">
    <citation type="submission" date="2022-06" db="EMBL/GenBank/DDBJ databases">
        <title>Physiological and biochemical characterization and genomic elucidation of a strain of the genus Ensifer adhaerens M8 that combines arsenic oxidation and chromium reduction.</title>
        <authorList>
            <person name="Li X."/>
            <person name="Yu c."/>
        </authorList>
    </citation>
    <scope>NUCLEOTIDE SEQUENCE</scope>
    <source>
        <strain evidence="2">M8</strain>
        <plasmid evidence="2">pB</plasmid>
    </source>
</reference>
<sequence length="160" mass="18440">MEIAQIFHPVRRKRSHRQIRFRYISPRYRIRNDELGHEQESNERQSAADEQGMTADSRAVSPVVVHRLPQGWLQMKSKHEEHAFVISEWESEGGAPNRSEQLGQYGRRFDGDGTYSIYHLFTGKTAEIGTWKMEGLSPKNAARALRILNTPKLAGSRLRP</sequence>
<keyword evidence="2" id="KW-0614">Plasmid</keyword>
<accession>A0A9Q8YGQ3</accession>
<gene>
    <name evidence="2" type="ORF">NE863_28845</name>
</gene>
<name>A0A9Q8YGQ3_ENSAD</name>
<geneLocation type="plasmid" evidence="2 3">
    <name>pB</name>
</geneLocation>
<dbReference type="EMBL" id="CP098809">
    <property type="protein sequence ID" value="USJ27891.1"/>
    <property type="molecule type" value="Genomic_DNA"/>
</dbReference>
<protein>
    <submittedName>
        <fullName evidence="2">Uncharacterized protein</fullName>
    </submittedName>
</protein>
<dbReference type="Proteomes" id="UP001055460">
    <property type="component" value="Plasmid pB"/>
</dbReference>
<feature type="compositionally biased region" description="Basic and acidic residues" evidence="1">
    <location>
        <begin position="32"/>
        <end position="47"/>
    </location>
</feature>
<dbReference type="AlphaFoldDB" id="A0A9Q8YGQ3"/>
<evidence type="ECO:0000313" key="3">
    <source>
        <dbReference type="Proteomes" id="UP001055460"/>
    </source>
</evidence>
<evidence type="ECO:0000256" key="1">
    <source>
        <dbReference type="SAM" id="MobiDB-lite"/>
    </source>
</evidence>
<proteinExistence type="predicted"/>